<evidence type="ECO:0000256" key="13">
    <source>
        <dbReference type="ARBA" id="ARBA00077477"/>
    </source>
</evidence>
<evidence type="ECO:0000256" key="17">
    <source>
        <dbReference type="SAM" id="Phobius"/>
    </source>
</evidence>
<evidence type="ECO:0000256" key="6">
    <source>
        <dbReference type="ARBA" id="ARBA00023034"/>
    </source>
</evidence>
<dbReference type="Pfam" id="PF00685">
    <property type="entry name" value="Sulfotransfer_1"/>
    <property type="match status" value="1"/>
</dbReference>
<keyword evidence="4" id="KW-0735">Signal-anchor</keyword>
<evidence type="ECO:0000256" key="7">
    <source>
        <dbReference type="ARBA" id="ARBA00023136"/>
    </source>
</evidence>
<evidence type="ECO:0000256" key="4">
    <source>
        <dbReference type="ARBA" id="ARBA00022968"/>
    </source>
</evidence>
<feature type="binding site" evidence="15">
    <location>
        <position position="348"/>
    </location>
    <ligand>
        <name>3'-phosphoadenylyl sulfate</name>
        <dbReference type="ChEBI" id="CHEBI:58339"/>
    </ligand>
</feature>
<feature type="disulfide bond" evidence="16">
    <location>
        <begin position="349"/>
        <end position="358"/>
    </location>
</feature>
<evidence type="ECO:0000259" key="18">
    <source>
        <dbReference type="Pfam" id="PF00685"/>
    </source>
</evidence>
<dbReference type="InterPro" id="IPR027417">
    <property type="entry name" value="P-loop_NTPase"/>
</dbReference>
<evidence type="ECO:0000313" key="20">
    <source>
        <dbReference type="Proteomes" id="UP000827092"/>
    </source>
</evidence>
<dbReference type="FunFam" id="3.40.50.300:FF:000603">
    <property type="entry name" value="Sulfotransferase"/>
    <property type="match status" value="1"/>
</dbReference>
<keyword evidence="2" id="KW-0808">Transferase</keyword>
<evidence type="ECO:0000256" key="14">
    <source>
        <dbReference type="PIRSR" id="PIRSR637359-1"/>
    </source>
</evidence>
<comment type="catalytic activity">
    <reaction evidence="10">
        <text>alpha-D-glucosaminyl-[heparan sulfate](n) + 3'-phosphoadenylyl sulfate = 3-sulfo-alpha-D-glucosaminyl-[heparan sulfate](n) + adenosine 3',5'-bisphosphate + H(+)</text>
        <dbReference type="Rhea" id="RHEA:15461"/>
        <dbReference type="Rhea" id="RHEA-COMP:9830"/>
        <dbReference type="Rhea" id="RHEA-COMP:9831"/>
        <dbReference type="ChEBI" id="CHEBI:15378"/>
        <dbReference type="ChEBI" id="CHEBI:58339"/>
        <dbReference type="ChEBI" id="CHEBI:58343"/>
        <dbReference type="ChEBI" id="CHEBI:58388"/>
        <dbReference type="ChEBI" id="CHEBI:70975"/>
        <dbReference type="EC" id="2.8.2.23"/>
    </reaction>
</comment>
<evidence type="ECO:0000256" key="12">
    <source>
        <dbReference type="ARBA" id="ARBA00071906"/>
    </source>
</evidence>
<dbReference type="AlphaFoldDB" id="A0AAV6VRP3"/>
<dbReference type="PANTHER" id="PTHR10605:SF65">
    <property type="entry name" value="GH20068P"/>
    <property type="match status" value="1"/>
</dbReference>
<dbReference type="EMBL" id="JAFNEN010000030">
    <property type="protein sequence ID" value="KAG8199165.1"/>
    <property type="molecule type" value="Genomic_DNA"/>
</dbReference>
<feature type="transmembrane region" description="Helical" evidence="17">
    <location>
        <begin position="85"/>
        <end position="108"/>
    </location>
</feature>
<evidence type="ECO:0000256" key="8">
    <source>
        <dbReference type="ARBA" id="ARBA00023157"/>
    </source>
</evidence>
<proteinExistence type="predicted"/>
<comment type="caution">
    <text evidence="19">The sequence shown here is derived from an EMBL/GenBank/DDBJ whole genome shotgun (WGS) entry which is preliminary data.</text>
</comment>
<sequence length="402" mass="47164">MSVAARPHVTPAADPVALGSFPPHQSRGKRAITSFVCWRRLTRRSQHIFETQVSVKWWVEMPSNRECLSPWLDTKRPCYLSRGRLYSLCLLAFLTSFFLALHIVFLGYPRTPLVCLDSYRDNYNADDEAVENMRDRVRFPRTKRRLPQCIIIGVRKCGTRALLEFLNLHPSIQKASDEVHFFDEDDKYGLGLEWYRRRMPYSFPDQITIEKSPAYFITDSAPARIRAMNDTVKLLLIVRDPVTRLISDYAQLAANKARKDKQLASFEDLVLQPDGQVNTAYKAVRISMYSVFYEKWHRVFPRRQMHIVDGDDLIKDPFPEVQRIEEFLGIAHRISKDNFFYNKTKGFYCVRNETTEKCLNESKGRRHPVVSEEVVHKLRQFYAPYNRMFFRAAGRDFGWPEE</sequence>
<evidence type="ECO:0000256" key="16">
    <source>
        <dbReference type="PIRSR" id="PIRSR637359-3"/>
    </source>
</evidence>
<evidence type="ECO:0000256" key="3">
    <source>
        <dbReference type="ARBA" id="ARBA00022692"/>
    </source>
</evidence>
<reference evidence="19 20" key="1">
    <citation type="journal article" date="2022" name="Nat. Ecol. Evol.">
        <title>A masculinizing supergene underlies an exaggerated male reproductive morph in a spider.</title>
        <authorList>
            <person name="Hendrickx F."/>
            <person name="De Corte Z."/>
            <person name="Sonet G."/>
            <person name="Van Belleghem S.M."/>
            <person name="Kostlbacher S."/>
            <person name="Vangestel C."/>
        </authorList>
    </citation>
    <scope>NUCLEOTIDE SEQUENCE [LARGE SCALE GENOMIC DNA]</scope>
    <source>
        <strain evidence="19">W744_W776</strain>
    </source>
</reference>
<dbReference type="GO" id="GO:0000139">
    <property type="term" value="C:Golgi membrane"/>
    <property type="evidence" value="ECO:0007669"/>
    <property type="project" value="UniProtKB-SubCell"/>
</dbReference>
<dbReference type="InterPro" id="IPR037359">
    <property type="entry name" value="NST/OST"/>
</dbReference>
<feature type="binding site" evidence="15">
    <location>
        <position position="247"/>
    </location>
    <ligand>
        <name>3'-phosphoadenylyl sulfate</name>
        <dbReference type="ChEBI" id="CHEBI:58339"/>
    </ligand>
</feature>
<feature type="binding site" evidence="15">
    <location>
        <position position="239"/>
    </location>
    <ligand>
        <name>3'-phosphoadenylyl sulfate</name>
        <dbReference type="ChEBI" id="CHEBI:58339"/>
    </ligand>
</feature>
<protein>
    <recommendedName>
        <fullName evidence="12">Heparan sulfate glucosamine 3-O-sulfotransferase 5</fullName>
        <ecNumber evidence="11">2.8.2.23</ecNumber>
    </recommendedName>
    <alternativeName>
        <fullName evidence="13">Heparan sulfate D-glucosaminyl 3-O-sulfotransferase 5</fullName>
    </alternativeName>
</protein>
<evidence type="ECO:0000256" key="10">
    <source>
        <dbReference type="ARBA" id="ARBA00052516"/>
    </source>
</evidence>
<dbReference type="SUPFAM" id="SSF52540">
    <property type="entry name" value="P-loop containing nucleoside triphosphate hydrolases"/>
    <property type="match status" value="1"/>
</dbReference>
<keyword evidence="6" id="KW-0333">Golgi apparatus</keyword>
<feature type="active site" description="For sulfotransferase activity" evidence="14">
    <location>
        <position position="156"/>
    </location>
</feature>
<evidence type="ECO:0000256" key="1">
    <source>
        <dbReference type="ARBA" id="ARBA00004323"/>
    </source>
</evidence>
<keyword evidence="8 16" id="KW-1015">Disulfide bond</keyword>
<evidence type="ECO:0000313" key="19">
    <source>
        <dbReference type="EMBL" id="KAG8199165.1"/>
    </source>
</evidence>
<dbReference type="Gene3D" id="3.40.50.300">
    <property type="entry name" value="P-loop containing nucleotide triphosphate hydrolases"/>
    <property type="match status" value="1"/>
</dbReference>
<evidence type="ECO:0000256" key="9">
    <source>
        <dbReference type="ARBA" id="ARBA00023180"/>
    </source>
</evidence>
<keyword evidence="9" id="KW-0325">Glycoprotein</keyword>
<name>A0AAV6VRP3_9ARAC</name>
<comment type="subcellular location">
    <subcellularLocation>
        <location evidence="1">Golgi apparatus membrane</location>
        <topology evidence="1">Single-pass type II membrane protein</topology>
    </subcellularLocation>
</comment>
<gene>
    <name evidence="19" type="ORF">JTE90_015996</name>
</gene>
<organism evidence="19 20">
    <name type="scientific">Oedothorax gibbosus</name>
    <dbReference type="NCBI Taxonomy" id="931172"/>
    <lineage>
        <taxon>Eukaryota</taxon>
        <taxon>Metazoa</taxon>
        <taxon>Ecdysozoa</taxon>
        <taxon>Arthropoda</taxon>
        <taxon>Chelicerata</taxon>
        <taxon>Arachnida</taxon>
        <taxon>Araneae</taxon>
        <taxon>Araneomorphae</taxon>
        <taxon>Entelegynae</taxon>
        <taxon>Araneoidea</taxon>
        <taxon>Linyphiidae</taxon>
        <taxon>Erigoninae</taxon>
        <taxon>Oedothorax</taxon>
    </lineage>
</organism>
<dbReference type="InterPro" id="IPR000863">
    <property type="entry name" value="Sulfotransferase_dom"/>
</dbReference>
<keyword evidence="3 17" id="KW-0812">Transmembrane</keyword>
<evidence type="ECO:0000256" key="11">
    <source>
        <dbReference type="ARBA" id="ARBA00066719"/>
    </source>
</evidence>
<dbReference type="EC" id="2.8.2.23" evidence="11"/>
<feature type="binding site" evidence="15">
    <location>
        <begin position="156"/>
        <end position="160"/>
    </location>
    <ligand>
        <name>3'-phosphoadenylyl sulfate</name>
        <dbReference type="ChEBI" id="CHEBI:58339"/>
    </ligand>
</feature>
<evidence type="ECO:0000256" key="5">
    <source>
        <dbReference type="ARBA" id="ARBA00022989"/>
    </source>
</evidence>
<keyword evidence="5 17" id="KW-1133">Transmembrane helix</keyword>
<keyword evidence="20" id="KW-1185">Reference proteome</keyword>
<evidence type="ECO:0000256" key="15">
    <source>
        <dbReference type="PIRSR" id="PIRSR637359-2"/>
    </source>
</evidence>
<dbReference type="PANTHER" id="PTHR10605">
    <property type="entry name" value="HEPARAN SULFATE SULFOTRANSFERASE"/>
    <property type="match status" value="1"/>
</dbReference>
<feature type="binding site" evidence="15">
    <location>
        <begin position="363"/>
        <end position="367"/>
    </location>
    <ligand>
        <name>3'-phosphoadenylyl sulfate</name>
        <dbReference type="ChEBI" id="CHEBI:58339"/>
    </ligand>
</feature>
<accession>A0AAV6VRP3</accession>
<evidence type="ECO:0000256" key="2">
    <source>
        <dbReference type="ARBA" id="ARBA00022679"/>
    </source>
</evidence>
<dbReference type="Proteomes" id="UP000827092">
    <property type="component" value="Unassembled WGS sequence"/>
</dbReference>
<feature type="domain" description="Sulfotransferase" evidence="18">
    <location>
        <begin position="147"/>
        <end position="369"/>
    </location>
</feature>
<keyword evidence="7 17" id="KW-0472">Membrane</keyword>
<dbReference type="GO" id="GO:0008467">
    <property type="term" value="F:[heparan sulfate]-glucosamine 3-sulfotransferase activity"/>
    <property type="evidence" value="ECO:0007669"/>
    <property type="project" value="UniProtKB-EC"/>
</dbReference>